<accession>A0A1I6HU78</accession>
<gene>
    <name evidence="2" type="ORF">SAMN05661086_00294</name>
</gene>
<sequence length="263" mass="29989">MLGKLFKYDMKAVSRILLPISIFVIVYSFIAGFLLNFEDYPTPVRIVAVLALVAYFLLLVAYAMSGYFVIAHNFYKTMVTDQGYLTHTLPVKISSIIFSKLLVAFLWSVIIVIVFCISIPLLIFLQVDFREIPIREMIEFLGSFDVSYTYTVIIFILLMIGSLFVSQLMIFAAIALGQLLQKHKLLFSIIFYFGLSTAIQTIYSVILGILSIGQIDVLETEYLPDVLSFYNIYLTAAFFINALVFAGLFFCTKYIFEKKLNLE</sequence>
<protein>
    <recommendedName>
        <fullName evidence="4">ABC-2 family transporter protein</fullName>
    </recommendedName>
</protein>
<keyword evidence="1" id="KW-1133">Transmembrane helix</keyword>
<reference evidence="2 3" key="1">
    <citation type="submission" date="2016-10" db="EMBL/GenBank/DDBJ databases">
        <authorList>
            <person name="de Groot N.N."/>
        </authorList>
    </citation>
    <scope>NUCLEOTIDE SEQUENCE [LARGE SCALE GENOMIC DNA]</scope>
    <source>
        <strain evidence="2 3">743A</strain>
    </source>
</reference>
<dbReference type="RefSeq" id="WP_092558915.1">
    <property type="nucleotide sequence ID" value="NZ_FOYZ01000001.1"/>
</dbReference>
<feature type="transmembrane region" description="Helical" evidence="1">
    <location>
        <begin position="101"/>
        <end position="127"/>
    </location>
</feature>
<proteinExistence type="predicted"/>
<keyword evidence="1" id="KW-0472">Membrane</keyword>
<dbReference type="AlphaFoldDB" id="A0A1I6HU78"/>
<evidence type="ECO:0000313" key="2">
    <source>
        <dbReference type="EMBL" id="SFR57957.1"/>
    </source>
</evidence>
<dbReference type="OrthoDB" id="9816138at2"/>
<keyword evidence="1" id="KW-0812">Transmembrane</keyword>
<name>A0A1I6HU78_9FIRM</name>
<dbReference type="Proteomes" id="UP000199659">
    <property type="component" value="Unassembled WGS sequence"/>
</dbReference>
<feature type="transmembrane region" description="Helical" evidence="1">
    <location>
        <begin position="147"/>
        <end position="177"/>
    </location>
</feature>
<feature type="transmembrane region" description="Helical" evidence="1">
    <location>
        <begin position="232"/>
        <end position="256"/>
    </location>
</feature>
<keyword evidence="3" id="KW-1185">Reference proteome</keyword>
<evidence type="ECO:0008006" key="4">
    <source>
        <dbReference type="Google" id="ProtNLM"/>
    </source>
</evidence>
<dbReference type="EMBL" id="FOYZ01000001">
    <property type="protein sequence ID" value="SFR57957.1"/>
    <property type="molecule type" value="Genomic_DNA"/>
</dbReference>
<dbReference type="STRING" id="37658.SAMN05661086_00294"/>
<organism evidence="2 3">
    <name type="scientific">Anaeromicropila populeti</name>
    <dbReference type="NCBI Taxonomy" id="37658"/>
    <lineage>
        <taxon>Bacteria</taxon>
        <taxon>Bacillati</taxon>
        <taxon>Bacillota</taxon>
        <taxon>Clostridia</taxon>
        <taxon>Lachnospirales</taxon>
        <taxon>Lachnospiraceae</taxon>
        <taxon>Anaeromicropila</taxon>
    </lineage>
</organism>
<evidence type="ECO:0000256" key="1">
    <source>
        <dbReference type="SAM" id="Phobius"/>
    </source>
</evidence>
<evidence type="ECO:0000313" key="3">
    <source>
        <dbReference type="Proteomes" id="UP000199659"/>
    </source>
</evidence>
<feature type="transmembrane region" description="Helical" evidence="1">
    <location>
        <begin position="46"/>
        <end position="70"/>
    </location>
</feature>
<feature type="transmembrane region" description="Helical" evidence="1">
    <location>
        <begin position="12"/>
        <end position="34"/>
    </location>
</feature>
<feature type="transmembrane region" description="Helical" evidence="1">
    <location>
        <begin position="189"/>
        <end position="212"/>
    </location>
</feature>